<proteinExistence type="predicted"/>
<reference evidence="3" key="2">
    <citation type="journal article" date="2008" name="Nucleic Acids Res.">
        <title>The rice annotation project database (RAP-DB): 2008 update.</title>
        <authorList>
            <consortium name="The rice annotation project (RAP)"/>
        </authorList>
    </citation>
    <scope>GENOME REANNOTATION</scope>
    <source>
        <strain evidence="3">cv. Nipponbare</strain>
    </source>
</reference>
<dbReference type="HOGENOM" id="CLU_2019069_0_0_1"/>
<dbReference type="AlphaFoldDB" id="Q6ATK2"/>
<accession>Q6ATK2</accession>
<gene>
    <name evidence="2" type="primary">OSJNBa0015G13.12</name>
</gene>
<protein>
    <submittedName>
        <fullName evidence="2">Uncharacterized protein</fullName>
    </submittedName>
</protein>
<organism evidence="2 3">
    <name type="scientific">Oryza sativa subsp. japonica</name>
    <name type="common">Rice</name>
    <dbReference type="NCBI Taxonomy" id="39947"/>
    <lineage>
        <taxon>Eukaryota</taxon>
        <taxon>Viridiplantae</taxon>
        <taxon>Streptophyta</taxon>
        <taxon>Embryophyta</taxon>
        <taxon>Tracheophyta</taxon>
        <taxon>Spermatophyta</taxon>
        <taxon>Magnoliopsida</taxon>
        <taxon>Liliopsida</taxon>
        <taxon>Poales</taxon>
        <taxon>Poaceae</taxon>
        <taxon>BOP clade</taxon>
        <taxon>Oryzoideae</taxon>
        <taxon>Oryzeae</taxon>
        <taxon>Oryzinae</taxon>
        <taxon>Oryza</taxon>
        <taxon>Oryza sativa</taxon>
    </lineage>
</organism>
<name>Q6ATK2_ORYSJ</name>
<evidence type="ECO:0000313" key="3">
    <source>
        <dbReference type="Proteomes" id="UP000000763"/>
    </source>
</evidence>
<dbReference type="EMBL" id="AC135920">
    <property type="protein sequence ID" value="AAT85118.1"/>
    <property type="molecule type" value="Genomic_DNA"/>
</dbReference>
<reference evidence="3" key="1">
    <citation type="journal article" date="2005" name="Nature">
        <title>The map-based sequence of the rice genome.</title>
        <authorList>
            <consortium name="International rice genome sequencing project (IRGSP)"/>
            <person name="Matsumoto T."/>
            <person name="Wu J."/>
            <person name="Kanamori H."/>
            <person name="Katayose Y."/>
            <person name="Fujisawa M."/>
            <person name="Namiki N."/>
            <person name="Mizuno H."/>
            <person name="Yamamoto K."/>
            <person name="Antonio B.A."/>
            <person name="Baba T."/>
            <person name="Sakata K."/>
            <person name="Nagamura Y."/>
            <person name="Aoki H."/>
            <person name="Arikawa K."/>
            <person name="Arita K."/>
            <person name="Bito T."/>
            <person name="Chiden Y."/>
            <person name="Fujitsuka N."/>
            <person name="Fukunaka R."/>
            <person name="Hamada M."/>
            <person name="Harada C."/>
            <person name="Hayashi A."/>
            <person name="Hijishita S."/>
            <person name="Honda M."/>
            <person name="Hosokawa S."/>
            <person name="Ichikawa Y."/>
            <person name="Idonuma A."/>
            <person name="Iijima M."/>
            <person name="Ikeda M."/>
            <person name="Ikeno M."/>
            <person name="Ito K."/>
            <person name="Ito S."/>
            <person name="Ito T."/>
            <person name="Ito Y."/>
            <person name="Ito Y."/>
            <person name="Iwabuchi A."/>
            <person name="Kamiya K."/>
            <person name="Karasawa W."/>
            <person name="Kurita K."/>
            <person name="Katagiri S."/>
            <person name="Kikuta A."/>
            <person name="Kobayashi H."/>
            <person name="Kobayashi N."/>
            <person name="Machita K."/>
            <person name="Maehara T."/>
            <person name="Masukawa M."/>
            <person name="Mizubayashi T."/>
            <person name="Mukai Y."/>
            <person name="Nagasaki H."/>
            <person name="Nagata Y."/>
            <person name="Naito S."/>
            <person name="Nakashima M."/>
            <person name="Nakama Y."/>
            <person name="Nakamichi Y."/>
            <person name="Nakamura M."/>
            <person name="Meguro A."/>
            <person name="Negishi M."/>
            <person name="Ohta I."/>
            <person name="Ohta T."/>
            <person name="Okamoto M."/>
            <person name="Ono N."/>
            <person name="Saji S."/>
            <person name="Sakaguchi M."/>
            <person name="Sakai K."/>
            <person name="Shibata M."/>
            <person name="Shimokawa T."/>
            <person name="Song J."/>
            <person name="Takazaki Y."/>
            <person name="Terasawa K."/>
            <person name="Tsugane M."/>
            <person name="Tsuji K."/>
            <person name="Ueda S."/>
            <person name="Waki K."/>
            <person name="Yamagata H."/>
            <person name="Yamamoto M."/>
            <person name="Yamamoto S."/>
            <person name="Yamane H."/>
            <person name="Yoshiki S."/>
            <person name="Yoshihara R."/>
            <person name="Yukawa K."/>
            <person name="Zhong H."/>
            <person name="Yano M."/>
            <person name="Yuan Q."/>
            <person name="Ouyang S."/>
            <person name="Liu J."/>
            <person name="Jones K.M."/>
            <person name="Gansberger K."/>
            <person name="Moffat K."/>
            <person name="Hill J."/>
            <person name="Bera J."/>
            <person name="Fadrosh D."/>
            <person name="Jin S."/>
            <person name="Johri S."/>
            <person name="Kim M."/>
            <person name="Overton L."/>
            <person name="Reardon M."/>
            <person name="Tsitrin T."/>
            <person name="Vuong H."/>
            <person name="Weaver B."/>
            <person name="Ciecko A."/>
            <person name="Tallon L."/>
            <person name="Jackson J."/>
            <person name="Pai G."/>
            <person name="Aken S.V."/>
            <person name="Utterback T."/>
            <person name="Reidmuller S."/>
            <person name="Feldblyum T."/>
            <person name="Hsiao J."/>
            <person name="Zismann V."/>
            <person name="Iobst S."/>
            <person name="de Vazeille A.R."/>
            <person name="Buell C.R."/>
            <person name="Ying K."/>
            <person name="Li Y."/>
            <person name="Lu T."/>
            <person name="Huang Y."/>
            <person name="Zhao Q."/>
            <person name="Feng Q."/>
            <person name="Zhang L."/>
            <person name="Zhu J."/>
            <person name="Weng Q."/>
            <person name="Mu J."/>
            <person name="Lu Y."/>
            <person name="Fan D."/>
            <person name="Liu Y."/>
            <person name="Guan J."/>
            <person name="Zhang Y."/>
            <person name="Yu S."/>
            <person name="Liu X."/>
            <person name="Zhang Y."/>
            <person name="Hong G."/>
            <person name="Han B."/>
            <person name="Choisne N."/>
            <person name="Demange N."/>
            <person name="Orjeda G."/>
            <person name="Samain S."/>
            <person name="Cattolico L."/>
            <person name="Pelletier E."/>
            <person name="Couloux A."/>
            <person name="Segurens B."/>
            <person name="Wincker P."/>
            <person name="D'Hont A."/>
            <person name="Scarpelli C."/>
            <person name="Weissenbach J."/>
            <person name="Salanoubat M."/>
            <person name="Quetier F."/>
            <person name="Yu Y."/>
            <person name="Kim H.R."/>
            <person name="Rambo T."/>
            <person name="Currie J."/>
            <person name="Collura K."/>
            <person name="Luo M."/>
            <person name="Yang T."/>
            <person name="Ammiraju J.S.S."/>
            <person name="Engler F."/>
            <person name="Soderlund C."/>
            <person name="Wing R.A."/>
            <person name="Palmer L.E."/>
            <person name="de la Bastide M."/>
            <person name="Spiegel L."/>
            <person name="Nascimento L."/>
            <person name="Zutavern T."/>
            <person name="O'Shaughnessy A."/>
            <person name="Dike S."/>
            <person name="Dedhia N."/>
            <person name="Preston R."/>
            <person name="Balija V."/>
            <person name="McCombie W.R."/>
            <person name="Chow T."/>
            <person name="Chen H."/>
            <person name="Chung M."/>
            <person name="Chen C."/>
            <person name="Shaw J."/>
            <person name="Wu H."/>
            <person name="Hsiao K."/>
            <person name="Chao Y."/>
            <person name="Chu M."/>
            <person name="Cheng C."/>
            <person name="Hour A."/>
            <person name="Lee P."/>
            <person name="Lin S."/>
            <person name="Lin Y."/>
            <person name="Liou J."/>
            <person name="Liu S."/>
            <person name="Hsing Y."/>
            <person name="Raghuvanshi S."/>
            <person name="Mohanty A."/>
            <person name="Bharti A.K."/>
            <person name="Gaur A."/>
            <person name="Gupta V."/>
            <person name="Kumar D."/>
            <person name="Ravi V."/>
            <person name="Vij S."/>
            <person name="Kapur A."/>
            <person name="Khurana P."/>
            <person name="Khurana P."/>
            <person name="Khurana J.P."/>
            <person name="Tyagi A.K."/>
            <person name="Gaikwad K."/>
            <person name="Singh A."/>
            <person name="Dalal V."/>
            <person name="Srivastava S."/>
            <person name="Dixit A."/>
            <person name="Pal A.K."/>
            <person name="Ghazi I.A."/>
            <person name="Yadav M."/>
            <person name="Pandit A."/>
            <person name="Bhargava A."/>
            <person name="Sureshbabu K."/>
            <person name="Batra K."/>
            <person name="Sharma T.R."/>
            <person name="Mohapatra T."/>
            <person name="Singh N.K."/>
            <person name="Messing J."/>
            <person name="Nelson A.B."/>
            <person name="Fuks G."/>
            <person name="Kavchok S."/>
            <person name="Keizer G."/>
            <person name="Linton E."/>
            <person name="Llaca V."/>
            <person name="Song R."/>
            <person name="Tanyolac B."/>
            <person name="Young S."/>
            <person name="Ho-Il K."/>
            <person name="Hahn J.H."/>
            <person name="Sangsakoo G."/>
            <person name="Vanavichit A."/>
            <person name="de Mattos Luiz.A.T."/>
            <person name="Zimmer P.D."/>
            <person name="Malone G."/>
            <person name="Dellagostin O."/>
            <person name="de Oliveira A.C."/>
            <person name="Bevan M."/>
            <person name="Bancroft I."/>
            <person name="Minx P."/>
            <person name="Cordum H."/>
            <person name="Wilson R."/>
            <person name="Cheng Z."/>
            <person name="Jin W."/>
            <person name="Jiang J."/>
            <person name="Leong S.A."/>
            <person name="Iwama H."/>
            <person name="Gojobori T."/>
            <person name="Itoh T."/>
            <person name="Niimura Y."/>
            <person name="Fujii Y."/>
            <person name="Habara T."/>
            <person name="Sakai H."/>
            <person name="Sato Y."/>
            <person name="Wilson G."/>
            <person name="Kumar K."/>
            <person name="McCouch S."/>
            <person name="Juretic N."/>
            <person name="Hoen D."/>
            <person name="Wright S."/>
            <person name="Bruskiewich R."/>
            <person name="Bureau T."/>
            <person name="Miyao A."/>
            <person name="Hirochika H."/>
            <person name="Nishikawa T."/>
            <person name="Kadowaki K."/>
            <person name="Sugiura M."/>
            <person name="Burr B."/>
            <person name="Sasaki T."/>
        </authorList>
    </citation>
    <scope>NUCLEOTIDE SEQUENCE [LARGE SCALE GENOMIC DNA]</scope>
    <source>
        <strain evidence="3">cv. Nipponbare</strain>
    </source>
</reference>
<feature type="region of interest" description="Disordered" evidence="1">
    <location>
        <begin position="179"/>
        <end position="200"/>
    </location>
</feature>
<dbReference type="Proteomes" id="UP000000763">
    <property type="component" value="Chromosome 5"/>
</dbReference>
<evidence type="ECO:0000313" key="2">
    <source>
        <dbReference type="EMBL" id="AAT85118.1"/>
    </source>
</evidence>
<evidence type="ECO:0000256" key="1">
    <source>
        <dbReference type="SAM" id="MobiDB-lite"/>
    </source>
</evidence>
<sequence length="248" mass="26332">MGRRQSPGLELVAAEEMVRTATGGVEQGVGCGGAELAAEAGGTVASAERVAGRVERRRRRAFARWLAKRQGEELCTSGGGGAVRVLLLLELVTIVVVARHHPALRRWICKPPSRNGVRRAVAVAAVAMSGSASTLGMRCGSYGSLASAGGGRKGGGRGWGWRGGGEKERLQLLHRALRLPPPMPASSSHHRRRIGAGEGGRRWIGAGEGFHRSIQVGEVRRCFPCPPPLESALTTLALNRRYRSQPSE</sequence>